<dbReference type="Proteomes" id="UP000199657">
    <property type="component" value="Unassembled WGS sequence"/>
</dbReference>
<reference evidence="3 4" key="1">
    <citation type="submission" date="2016-10" db="EMBL/GenBank/DDBJ databases">
        <authorList>
            <person name="de Groot N.N."/>
        </authorList>
    </citation>
    <scope>NUCLEOTIDE SEQUENCE [LARGE SCALE GENOMIC DNA]</scope>
    <source>
        <strain evidence="3 4">CGMCC 1.6291</strain>
    </source>
</reference>
<organism evidence="3 4">
    <name type="scientific">Aquisalimonas asiatica</name>
    <dbReference type="NCBI Taxonomy" id="406100"/>
    <lineage>
        <taxon>Bacteria</taxon>
        <taxon>Pseudomonadati</taxon>
        <taxon>Pseudomonadota</taxon>
        <taxon>Gammaproteobacteria</taxon>
        <taxon>Chromatiales</taxon>
        <taxon>Ectothiorhodospiraceae</taxon>
        <taxon>Aquisalimonas</taxon>
    </lineage>
</organism>
<sequence length="193" mass="21288">MKKKLLFIGTIAAALILGGCAQTGQQLRLGPEADVPESSIGDGHEVAVRVEDQRDDKLLGYLENRDREPGELTSSVELRHVVTDALEKALERNGFTVVDWSEEAPRRLKVQIIDAKHTVSAAVPRDVETRVELRSEAHRDGSRITGRTTARGSDQVTHRPDADDNARYLDDVIGRALERLVTVDLLDFLAGDD</sequence>
<protein>
    <submittedName>
        <fullName evidence="3">Uncharacterized lipoprotein</fullName>
    </submittedName>
</protein>
<keyword evidence="3" id="KW-0449">Lipoprotein</keyword>
<dbReference type="InterPro" id="IPR005619">
    <property type="entry name" value="Uncharacterised_YajG"/>
</dbReference>
<feature type="region of interest" description="Disordered" evidence="1">
    <location>
        <begin position="134"/>
        <end position="163"/>
    </location>
</feature>
<accession>A0A1H8TLY2</accession>
<feature type="compositionally biased region" description="Polar residues" evidence="1">
    <location>
        <begin position="145"/>
        <end position="155"/>
    </location>
</feature>
<feature type="signal peptide" evidence="2">
    <location>
        <begin position="1"/>
        <end position="21"/>
    </location>
</feature>
<evidence type="ECO:0000313" key="4">
    <source>
        <dbReference type="Proteomes" id="UP000199657"/>
    </source>
</evidence>
<dbReference type="AlphaFoldDB" id="A0A1H8TLY2"/>
<keyword evidence="2" id="KW-0732">Signal</keyword>
<proteinExistence type="predicted"/>
<evidence type="ECO:0000313" key="3">
    <source>
        <dbReference type="EMBL" id="SEO91614.1"/>
    </source>
</evidence>
<dbReference type="RefSeq" id="WP_171909903.1">
    <property type="nucleotide sequence ID" value="NZ_FOEG01000004.1"/>
</dbReference>
<gene>
    <name evidence="3" type="ORF">SAMN04488052_104289</name>
</gene>
<dbReference type="STRING" id="406100.SAMN04488052_104289"/>
<keyword evidence="4" id="KW-1185">Reference proteome</keyword>
<evidence type="ECO:0000256" key="1">
    <source>
        <dbReference type="SAM" id="MobiDB-lite"/>
    </source>
</evidence>
<feature type="chain" id="PRO_5011628798" evidence="2">
    <location>
        <begin position="22"/>
        <end position="193"/>
    </location>
</feature>
<evidence type="ECO:0000256" key="2">
    <source>
        <dbReference type="SAM" id="SignalP"/>
    </source>
</evidence>
<dbReference type="Pfam" id="PF03923">
    <property type="entry name" value="Lipoprotein_16"/>
    <property type="match status" value="1"/>
</dbReference>
<dbReference type="EMBL" id="FOEG01000004">
    <property type="protein sequence ID" value="SEO91614.1"/>
    <property type="molecule type" value="Genomic_DNA"/>
</dbReference>
<name>A0A1H8TLY2_9GAMM</name>
<dbReference type="PROSITE" id="PS51257">
    <property type="entry name" value="PROKAR_LIPOPROTEIN"/>
    <property type="match status" value="1"/>
</dbReference>